<reference evidence="2 3" key="1">
    <citation type="submission" date="2020-01" db="EMBL/GenBank/DDBJ databases">
        <title>Insect and environment-associated Actinomycetes.</title>
        <authorList>
            <person name="Currrie C."/>
            <person name="Chevrette M."/>
            <person name="Carlson C."/>
            <person name="Stubbendieck R."/>
            <person name="Wendt-Pienkowski E."/>
        </authorList>
    </citation>
    <scope>NUCLEOTIDE SEQUENCE [LARGE SCALE GENOMIC DNA]</scope>
    <source>
        <strain evidence="2 3">SID11342</strain>
    </source>
</reference>
<keyword evidence="1" id="KW-0472">Membrane</keyword>
<sequence>MTQIHEAVALAQASLPSAAWDLTSFLQNAKSQIQLWGGLLLMLLGAAGLVWGGVLLLKKLMANPQSAGNQQGWGTVALLILVGGALATGGWSLISTIGSGGQQTITDLGGGTVIIQTADEVSEFLSVPSE</sequence>
<proteinExistence type="predicted"/>
<protein>
    <submittedName>
        <fullName evidence="2">Uncharacterized protein</fullName>
    </submittedName>
</protein>
<gene>
    <name evidence="2" type="ORF">G3I29_35865</name>
</gene>
<evidence type="ECO:0000313" key="2">
    <source>
        <dbReference type="EMBL" id="NEA20720.1"/>
    </source>
</evidence>
<accession>A0A6N9UA99</accession>
<dbReference type="EMBL" id="JAAGLQ010000746">
    <property type="protein sequence ID" value="NEA20720.1"/>
    <property type="molecule type" value="Genomic_DNA"/>
</dbReference>
<organism evidence="2 3">
    <name type="scientific">Streptomyces halstedii</name>
    <dbReference type="NCBI Taxonomy" id="1944"/>
    <lineage>
        <taxon>Bacteria</taxon>
        <taxon>Bacillati</taxon>
        <taxon>Actinomycetota</taxon>
        <taxon>Actinomycetes</taxon>
        <taxon>Kitasatosporales</taxon>
        <taxon>Streptomycetaceae</taxon>
        <taxon>Streptomyces</taxon>
    </lineage>
</organism>
<keyword evidence="1" id="KW-1133">Transmembrane helix</keyword>
<dbReference type="Proteomes" id="UP000471293">
    <property type="component" value="Unassembled WGS sequence"/>
</dbReference>
<feature type="transmembrane region" description="Helical" evidence="1">
    <location>
        <begin position="76"/>
        <end position="94"/>
    </location>
</feature>
<feature type="transmembrane region" description="Helical" evidence="1">
    <location>
        <begin position="35"/>
        <end position="56"/>
    </location>
</feature>
<keyword evidence="1" id="KW-0812">Transmembrane</keyword>
<evidence type="ECO:0000313" key="3">
    <source>
        <dbReference type="Proteomes" id="UP000471293"/>
    </source>
</evidence>
<dbReference type="RefSeq" id="WP_164350668.1">
    <property type="nucleotide sequence ID" value="NZ_JAAGLQ010000746.1"/>
</dbReference>
<evidence type="ECO:0000256" key="1">
    <source>
        <dbReference type="SAM" id="Phobius"/>
    </source>
</evidence>
<dbReference type="AlphaFoldDB" id="A0A6N9UA99"/>
<name>A0A6N9UA99_STRHA</name>
<comment type="caution">
    <text evidence="2">The sequence shown here is derived from an EMBL/GenBank/DDBJ whole genome shotgun (WGS) entry which is preliminary data.</text>
</comment>